<protein>
    <submittedName>
        <fullName evidence="1">Uncharacterized protein</fullName>
    </submittedName>
</protein>
<sequence length="75" mass="8761">MPRGSIRNTFNDRVICKYIILTLESIPRYLQYLRCVQLPHSTLSLPPQHKYILKGQHCKPSVYTTEVLCNHSPHL</sequence>
<reference evidence="1" key="2">
    <citation type="journal article" date="2015" name="Fish Shellfish Immunol.">
        <title>Early steps in the European eel (Anguilla anguilla)-Vibrio vulnificus interaction in the gills: Role of the RtxA13 toxin.</title>
        <authorList>
            <person name="Callol A."/>
            <person name="Pajuelo D."/>
            <person name="Ebbesson L."/>
            <person name="Teles M."/>
            <person name="MacKenzie S."/>
            <person name="Amaro C."/>
        </authorList>
    </citation>
    <scope>NUCLEOTIDE SEQUENCE</scope>
</reference>
<proteinExistence type="predicted"/>
<name>A0A0E9XDC8_ANGAN</name>
<accession>A0A0E9XDC8</accession>
<dbReference type="AlphaFoldDB" id="A0A0E9XDC8"/>
<evidence type="ECO:0000313" key="1">
    <source>
        <dbReference type="EMBL" id="JAI00665.1"/>
    </source>
</evidence>
<dbReference type="EMBL" id="GBXM01007913">
    <property type="protein sequence ID" value="JAI00665.1"/>
    <property type="molecule type" value="Transcribed_RNA"/>
</dbReference>
<reference evidence="1" key="1">
    <citation type="submission" date="2014-11" db="EMBL/GenBank/DDBJ databases">
        <authorList>
            <person name="Amaro Gonzalez C."/>
        </authorList>
    </citation>
    <scope>NUCLEOTIDE SEQUENCE</scope>
</reference>
<organism evidence="1">
    <name type="scientific">Anguilla anguilla</name>
    <name type="common">European freshwater eel</name>
    <name type="synonym">Muraena anguilla</name>
    <dbReference type="NCBI Taxonomy" id="7936"/>
    <lineage>
        <taxon>Eukaryota</taxon>
        <taxon>Metazoa</taxon>
        <taxon>Chordata</taxon>
        <taxon>Craniata</taxon>
        <taxon>Vertebrata</taxon>
        <taxon>Euteleostomi</taxon>
        <taxon>Actinopterygii</taxon>
        <taxon>Neopterygii</taxon>
        <taxon>Teleostei</taxon>
        <taxon>Anguilliformes</taxon>
        <taxon>Anguillidae</taxon>
        <taxon>Anguilla</taxon>
    </lineage>
</organism>